<keyword evidence="7" id="KW-1185">Reference proteome</keyword>
<dbReference type="InterPro" id="IPR037094">
    <property type="entry name" value="Glyco_hydro_38_cen_sf"/>
</dbReference>
<dbReference type="InterPro" id="IPR015341">
    <property type="entry name" value="Glyco_hydro_38_cen"/>
</dbReference>
<dbReference type="PANTHER" id="PTHR46017">
    <property type="entry name" value="ALPHA-MANNOSIDASE 2C1"/>
    <property type="match status" value="1"/>
</dbReference>
<dbReference type="RefSeq" id="WP_271012948.1">
    <property type="nucleotide sequence ID" value="NZ_JAQIFT010000058.1"/>
</dbReference>
<feature type="domain" description="Glycoside hydrolase family 38 central" evidence="5">
    <location>
        <begin position="365"/>
        <end position="440"/>
    </location>
</feature>
<dbReference type="CDD" id="cd10789">
    <property type="entry name" value="GH38N_AMII_ER_cytosolic"/>
    <property type="match status" value="1"/>
</dbReference>
<proteinExistence type="inferred from homology"/>
<dbReference type="Gene3D" id="1.20.1270.50">
    <property type="entry name" value="Glycoside hydrolase family 38, central domain"/>
    <property type="match status" value="1"/>
</dbReference>
<dbReference type="InterPro" id="IPR027291">
    <property type="entry name" value="Glyco_hydro_38_N_sf"/>
</dbReference>
<dbReference type="Pfam" id="PF01074">
    <property type="entry name" value="Glyco_hydro_38N"/>
    <property type="match status" value="1"/>
</dbReference>
<comment type="similarity">
    <text evidence="1">Belongs to the glycosyl hydrolase 38 family.</text>
</comment>
<accession>A0AA42J1Y2</accession>
<dbReference type="PANTHER" id="PTHR46017:SF1">
    <property type="entry name" value="ALPHA-MANNOSIDASE 2C1"/>
    <property type="match status" value="1"/>
</dbReference>
<evidence type="ECO:0000256" key="2">
    <source>
        <dbReference type="ARBA" id="ARBA00022723"/>
    </source>
</evidence>
<keyword evidence="3 6" id="KW-0378">Hydrolase</keyword>
<dbReference type="InterPro" id="IPR028995">
    <property type="entry name" value="Glyco_hydro_57/38_cen_sf"/>
</dbReference>
<dbReference type="Pfam" id="PF09261">
    <property type="entry name" value="Alpha-mann_mid"/>
    <property type="match status" value="1"/>
</dbReference>
<evidence type="ECO:0000259" key="5">
    <source>
        <dbReference type="SMART" id="SM00872"/>
    </source>
</evidence>
<dbReference type="GO" id="GO:0006013">
    <property type="term" value="P:mannose metabolic process"/>
    <property type="evidence" value="ECO:0007669"/>
    <property type="project" value="InterPro"/>
</dbReference>
<keyword evidence="2" id="KW-0479">Metal-binding</keyword>
<dbReference type="Proteomes" id="UP001169242">
    <property type="component" value="Unassembled WGS sequence"/>
</dbReference>
<dbReference type="SUPFAM" id="SSF74650">
    <property type="entry name" value="Galactose mutarotase-like"/>
    <property type="match status" value="1"/>
</dbReference>
<dbReference type="InterPro" id="IPR011013">
    <property type="entry name" value="Gal_mutarotase_sf_dom"/>
</dbReference>
<dbReference type="AlphaFoldDB" id="A0AA42J1Y2"/>
<protein>
    <submittedName>
        <fullName evidence="6">Glycosyl hydrolase-related protein</fullName>
    </submittedName>
</protein>
<dbReference type="EMBL" id="JAQIFT010000058">
    <property type="protein sequence ID" value="MDA3733009.1"/>
    <property type="molecule type" value="Genomic_DNA"/>
</dbReference>
<evidence type="ECO:0000256" key="4">
    <source>
        <dbReference type="ARBA" id="ARBA00023295"/>
    </source>
</evidence>
<dbReference type="GO" id="GO:0046872">
    <property type="term" value="F:metal ion binding"/>
    <property type="evidence" value="ECO:0007669"/>
    <property type="project" value="UniProtKB-KW"/>
</dbReference>
<keyword evidence="4" id="KW-0326">Glycosidase</keyword>
<sequence>MKAYNELMKYREDYTGHYWNQMVEVNNPALDGRTSYWEDRILQQIRFAMACSLAQEGTDHALIENVSEKVLNLKKTQGYITKEQVLEFEQEMMSLSEKMKAYTVHCVAHAHIDMNWMWGWHETVSVTIDTFRTMLNLLGEYKDFTYSQSQASTYQIIENYCPEMIEEIKQYVHEGRWELAASTWVENDRNMSSGESFARHILYTKNYLSKLFDIDVDTLQLDFEPDCFGHSAHIPEILANGGVKYYYHCRGLEGHSLYKWQSPSGASLLAYREPIWYANSITGNSFSHIPEICNPFGVKDGLYVYGVGDHGGGPTRRDIEKLQDMNTWPIYPTLKFSTYHNYFKAVEHAKDTLPVVDHELNFTLTGCFTSSSRIKMANRYSENVLVDSEYINSMTHALLGRPYSNKGFEDAWQKTLFNQFHDILPGCGINFTREYALGKFQDIMAGANTIRKLELENLVRQIDTTEITSKLSHEVETAEGAGVGVHTRRMIGKEGVSFNLGLSQNARYGGATRLYTLFNHTAYTAMRYVEVMIWDYKEDLNQLAVYNSKGEALNFEKQEDGYNQYWGHWYTRLLVEVALPSYGYETILVTQKEDMSHSSAFAKDSRVNTYMDYTLENDYVRATFDPTTLDMTSLFDKVREEEMLEEGKGAGFHYIKEDGKEANAWIVGRYVAIDDVKRECIDIKKHKGATAESLSYTMKLAHSTLKVTATLYKGKHSVEYHVETMWNEIGDTTYTPQLNFQAHLKQHTGEFIYDVPMGEVTRLPLVEDVPASSFGWAHCQSNYGLYLTSESKYGYRGLQNSLALSLLRSSHHPDTHPENGTHSFDFVIGVGRVEEARQEAALLNHQVDVIGCKPNQEGSLPQTMSFLKVEGEGIIVDTIKKAEGLDQAWIVRYHEVNGLETTVACQFAREIETAYPVDFLERQVGEELTVEGNCVSSLIAPYSIQTLYIKAK</sequence>
<dbReference type="GO" id="GO:0009313">
    <property type="term" value="P:oligosaccharide catabolic process"/>
    <property type="evidence" value="ECO:0007669"/>
    <property type="project" value="TreeGrafter"/>
</dbReference>
<organism evidence="6 7">
    <name type="scientific">Holtiella tumoricola</name>
    <dbReference type="NCBI Taxonomy" id="3018743"/>
    <lineage>
        <taxon>Bacteria</taxon>
        <taxon>Bacillati</taxon>
        <taxon>Bacillota</taxon>
        <taxon>Clostridia</taxon>
        <taxon>Lachnospirales</taxon>
        <taxon>Cellulosilyticaceae</taxon>
        <taxon>Holtiella</taxon>
    </lineage>
</organism>
<dbReference type="GO" id="GO:0004559">
    <property type="term" value="F:alpha-mannosidase activity"/>
    <property type="evidence" value="ECO:0007669"/>
    <property type="project" value="InterPro"/>
</dbReference>
<dbReference type="SUPFAM" id="SSF88688">
    <property type="entry name" value="Families 57/38 glycoside transferase middle domain"/>
    <property type="match status" value="1"/>
</dbReference>
<dbReference type="Pfam" id="PF07748">
    <property type="entry name" value="Glyco_hydro_38C"/>
    <property type="match status" value="1"/>
</dbReference>
<evidence type="ECO:0000313" key="6">
    <source>
        <dbReference type="EMBL" id="MDA3733009.1"/>
    </source>
</evidence>
<dbReference type="Gene3D" id="3.20.110.10">
    <property type="entry name" value="Glycoside hydrolase 38, N terminal domain"/>
    <property type="match status" value="1"/>
</dbReference>
<comment type="caution">
    <text evidence="6">The sequence shown here is derived from an EMBL/GenBank/DDBJ whole genome shotgun (WGS) entry which is preliminary data.</text>
</comment>
<dbReference type="InterPro" id="IPR041147">
    <property type="entry name" value="GH38_C"/>
</dbReference>
<reference evidence="6" key="1">
    <citation type="journal article" date="2023" name="Int. J. Syst. Evol. Microbiol.">
        <title>&lt;i&gt;Holtiella tumoricola&lt;/i&gt; gen. nov. sp. nov., isolated from a human clinical sample.</title>
        <authorList>
            <person name="Allen-Vercoe E."/>
            <person name="Daigneault M.C."/>
            <person name="Vancuren S.J."/>
            <person name="Cochrane K."/>
            <person name="O'Neal L.L."/>
            <person name="Sankaranarayanan K."/>
            <person name="Lawson P.A."/>
        </authorList>
    </citation>
    <scope>NUCLEOTIDE SEQUENCE</scope>
    <source>
        <strain evidence="6">CC70A</strain>
    </source>
</reference>
<dbReference type="SUPFAM" id="SSF88713">
    <property type="entry name" value="Glycoside hydrolase/deacetylase"/>
    <property type="match status" value="1"/>
</dbReference>
<evidence type="ECO:0000256" key="3">
    <source>
        <dbReference type="ARBA" id="ARBA00022801"/>
    </source>
</evidence>
<name>A0AA42J1Y2_9FIRM</name>
<gene>
    <name evidence="6" type="ORF">PBV87_16150</name>
</gene>
<dbReference type="InterPro" id="IPR011682">
    <property type="entry name" value="Glyco_hydro_38_C"/>
</dbReference>
<dbReference type="Pfam" id="PF17677">
    <property type="entry name" value="Glyco_hydro38C2"/>
    <property type="match status" value="1"/>
</dbReference>
<dbReference type="InterPro" id="IPR000602">
    <property type="entry name" value="Glyco_hydro_38_N"/>
</dbReference>
<evidence type="ECO:0000313" key="7">
    <source>
        <dbReference type="Proteomes" id="UP001169242"/>
    </source>
</evidence>
<dbReference type="Gene3D" id="2.70.98.30">
    <property type="entry name" value="Golgi alpha-mannosidase II, domain 4"/>
    <property type="match status" value="1"/>
</dbReference>
<dbReference type="SMART" id="SM00872">
    <property type="entry name" value="Alpha-mann_mid"/>
    <property type="match status" value="1"/>
</dbReference>
<dbReference type="GO" id="GO:0030246">
    <property type="term" value="F:carbohydrate binding"/>
    <property type="evidence" value="ECO:0007669"/>
    <property type="project" value="InterPro"/>
</dbReference>
<dbReference type="InterPro" id="IPR011330">
    <property type="entry name" value="Glyco_hydro/deAcase_b/a-brl"/>
</dbReference>
<evidence type="ECO:0000256" key="1">
    <source>
        <dbReference type="ARBA" id="ARBA00009792"/>
    </source>
</evidence>